<dbReference type="GO" id="GO:0005886">
    <property type="term" value="C:plasma membrane"/>
    <property type="evidence" value="ECO:0007669"/>
    <property type="project" value="TreeGrafter"/>
</dbReference>
<feature type="transmembrane region" description="Helical" evidence="6">
    <location>
        <begin position="341"/>
        <end position="359"/>
    </location>
</feature>
<keyword evidence="5 6" id="KW-0472">Membrane</keyword>
<keyword evidence="2" id="KW-0813">Transport</keyword>
<dbReference type="GeneID" id="89977193"/>
<dbReference type="Gene3D" id="1.20.1250.20">
    <property type="entry name" value="MFS general substrate transporter like domains"/>
    <property type="match status" value="1"/>
</dbReference>
<organism evidence="8 9">
    <name type="scientific">Exophiala bonariae</name>
    <dbReference type="NCBI Taxonomy" id="1690606"/>
    <lineage>
        <taxon>Eukaryota</taxon>
        <taxon>Fungi</taxon>
        <taxon>Dikarya</taxon>
        <taxon>Ascomycota</taxon>
        <taxon>Pezizomycotina</taxon>
        <taxon>Eurotiomycetes</taxon>
        <taxon>Chaetothyriomycetidae</taxon>
        <taxon>Chaetothyriales</taxon>
        <taxon>Herpotrichiellaceae</taxon>
        <taxon>Exophiala</taxon>
    </lineage>
</organism>
<dbReference type="InterPro" id="IPR005829">
    <property type="entry name" value="Sugar_transporter_CS"/>
</dbReference>
<feature type="transmembrane region" description="Helical" evidence="6">
    <location>
        <begin position="300"/>
        <end position="321"/>
    </location>
</feature>
<evidence type="ECO:0000313" key="8">
    <source>
        <dbReference type="EMBL" id="KAK5045663.1"/>
    </source>
</evidence>
<accession>A0AAV9MY47</accession>
<evidence type="ECO:0000259" key="7">
    <source>
        <dbReference type="PROSITE" id="PS50850"/>
    </source>
</evidence>
<feature type="transmembrane region" description="Helical" evidence="6">
    <location>
        <begin position="71"/>
        <end position="91"/>
    </location>
</feature>
<sequence>MSDDKHQDVEEHSIAPPVEQELLEPQIHAKTYLVIFAMFMINFTSVICLVTAGAFSTVLTAVVGGADKRNWIVGAIALPMAVLSAPVAQAADYWGRRWLLIGLTSMGFVGSLITSRCESIGVAIVGQSFIGLSFSCISLTFAIVSEVLPHRQRMTGQAVVNSANALGGIAGIYAAAALVTDRGPTGFRILWYLDATFFAIAVFITLFCYKPPPRELQNALTFKQKLSKLDWIGGFLLTVGLILFCLGVSQARNPYPWNSAQVLTPICVSLPLLGAFALYEWKWTSEGIANHRLFSSGHNFGLALVCIFLEGFIFTPTNIYLPFMVESIYGRTPLLMATNVTVLQIVYGLSSFAAATYCYRYKRLRLVVMVAYFLFTAYNASMAALDEDNSNAAWGVPVLAGVPLAFALCALVAVAQFSTPPELISVTSGLLVAARALGVTIGTAAFGAVFSSKLQSNLAPKVASATLPLGLPSSSLPLLLKALVAHNEKALMEVPGITPAILAAGIKGMKQGYVVAFRNVWIIAAAVAAGGLILSFFFQDREEDFDNKIDAPAESIEALYGETLHTQAKP</sequence>
<evidence type="ECO:0000313" key="9">
    <source>
        <dbReference type="Proteomes" id="UP001358417"/>
    </source>
</evidence>
<keyword evidence="9" id="KW-1185">Reference proteome</keyword>
<evidence type="ECO:0000256" key="5">
    <source>
        <dbReference type="ARBA" id="ARBA00023136"/>
    </source>
</evidence>
<dbReference type="SUPFAM" id="SSF103473">
    <property type="entry name" value="MFS general substrate transporter"/>
    <property type="match status" value="1"/>
</dbReference>
<feature type="transmembrane region" description="Helical" evidence="6">
    <location>
        <begin position="156"/>
        <end position="177"/>
    </location>
</feature>
<protein>
    <recommendedName>
        <fullName evidence="7">Major facilitator superfamily (MFS) profile domain-containing protein</fullName>
    </recommendedName>
</protein>
<evidence type="ECO:0000256" key="1">
    <source>
        <dbReference type="ARBA" id="ARBA00004141"/>
    </source>
</evidence>
<evidence type="ECO:0000256" key="3">
    <source>
        <dbReference type="ARBA" id="ARBA00022692"/>
    </source>
</evidence>
<feature type="transmembrane region" description="Helical" evidence="6">
    <location>
        <begin position="391"/>
        <end position="417"/>
    </location>
</feature>
<dbReference type="Pfam" id="PF06609">
    <property type="entry name" value="TRI12"/>
    <property type="match status" value="1"/>
</dbReference>
<feature type="transmembrane region" description="Helical" evidence="6">
    <location>
        <begin position="189"/>
        <end position="209"/>
    </location>
</feature>
<feature type="transmembrane region" description="Helical" evidence="6">
    <location>
        <begin position="366"/>
        <end position="385"/>
    </location>
</feature>
<feature type="transmembrane region" description="Helical" evidence="6">
    <location>
        <begin position="229"/>
        <end position="250"/>
    </location>
</feature>
<dbReference type="GO" id="GO:0022857">
    <property type="term" value="F:transmembrane transporter activity"/>
    <property type="evidence" value="ECO:0007669"/>
    <property type="project" value="InterPro"/>
</dbReference>
<keyword evidence="3 6" id="KW-0812">Transmembrane</keyword>
<dbReference type="PROSITE" id="PS00216">
    <property type="entry name" value="SUGAR_TRANSPORT_1"/>
    <property type="match status" value="1"/>
</dbReference>
<dbReference type="PANTHER" id="PTHR23501">
    <property type="entry name" value="MAJOR FACILITATOR SUPERFAMILY"/>
    <property type="match status" value="1"/>
</dbReference>
<feature type="domain" description="Major facilitator superfamily (MFS) profile" evidence="7">
    <location>
        <begin position="30"/>
        <end position="543"/>
    </location>
</feature>
<name>A0AAV9MY47_9EURO</name>
<keyword evidence="4 6" id="KW-1133">Transmembrane helix</keyword>
<evidence type="ECO:0000256" key="4">
    <source>
        <dbReference type="ARBA" id="ARBA00022989"/>
    </source>
</evidence>
<feature type="transmembrane region" description="Helical" evidence="6">
    <location>
        <begin position="520"/>
        <end position="538"/>
    </location>
</feature>
<dbReference type="PANTHER" id="PTHR23501:SF195">
    <property type="entry name" value="PEP5"/>
    <property type="match status" value="1"/>
</dbReference>
<dbReference type="InterPro" id="IPR010573">
    <property type="entry name" value="MFS_Str1/Tri12-like"/>
</dbReference>
<evidence type="ECO:0000256" key="6">
    <source>
        <dbReference type="SAM" id="Phobius"/>
    </source>
</evidence>
<feature type="transmembrane region" description="Helical" evidence="6">
    <location>
        <begin position="98"/>
        <end position="114"/>
    </location>
</feature>
<dbReference type="AlphaFoldDB" id="A0AAV9MY47"/>
<dbReference type="PROSITE" id="PS50850">
    <property type="entry name" value="MFS"/>
    <property type="match status" value="1"/>
</dbReference>
<feature type="transmembrane region" description="Helical" evidence="6">
    <location>
        <begin position="429"/>
        <end position="450"/>
    </location>
</feature>
<dbReference type="InterPro" id="IPR020846">
    <property type="entry name" value="MFS_dom"/>
</dbReference>
<dbReference type="EMBL" id="JAVRRD010000035">
    <property type="protein sequence ID" value="KAK5045663.1"/>
    <property type="molecule type" value="Genomic_DNA"/>
</dbReference>
<dbReference type="Proteomes" id="UP001358417">
    <property type="component" value="Unassembled WGS sequence"/>
</dbReference>
<comment type="subcellular location">
    <subcellularLocation>
        <location evidence="1">Membrane</location>
        <topology evidence="1">Multi-pass membrane protein</topology>
    </subcellularLocation>
</comment>
<gene>
    <name evidence="8" type="ORF">LTR84_009032</name>
</gene>
<dbReference type="RefSeq" id="XP_064701281.1">
    <property type="nucleotide sequence ID" value="XM_064852574.1"/>
</dbReference>
<evidence type="ECO:0000256" key="2">
    <source>
        <dbReference type="ARBA" id="ARBA00022448"/>
    </source>
</evidence>
<reference evidence="8 9" key="1">
    <citation type="submission" date="2023-08" db="EMBL/GenBank/DDBJ databases">
        <title>Black Yeasts Isolated from many extreme environments.</title>
        <authorList>
            <person name="Coleine C."/>
            <person name="Stajich J.E."/>
            <person name="Selbmann L."/>
        </authorList>
    </citation>
    <scope>NUCLEOTIDE SEQUENCE [LARGE SCALE GENOMIC DNA]</scope>
    <source>
        <strain evidence="8 9">CCFEE 5792</strain>
    </source>
</reference>
<feature type="transmembrane region" description="Helical" evidence="6">
    <location>
        <begin position="32"/>
        <end position="59"/>
    </location>
</feature>
<dbReference type="InterPro" id="IPR036259">
    <property type="entry name" value="MFS_trans_sf"/>
</dbReference>
<proteinExistence type="predicted"/>
<feature type="transmembrane region" description="Helical" evidence="6">
    <location>
        <begin position="262"/>
        <end position="279"/>
    </location>
</feature>
<comment type="caution">
    <text evidence="8">The sequence shown here is derived from an EMBL/GenBank/DDBJ whole genome shotgun (WGS) entry which is preliminary data.</text>
</comment>
<feature type="transmembrane region" description="Helical" evidence="6">
    <location>
        <begin position="120"/>
        <end position="144"/>
    </location>
</feature>